<accession>A0ABQ5HZ85</accession>
<organism evidence="2 3">
    <name type="scientific">Tanacetum coccineum</name>
    <dbReference type="NCBI Taxonomy" id="301880"/>
    <lineage>
        <taxon>Eukaryota</taxon>
        <taxon>Viridiplantae</taxon>
        <taxon>Streptophyta</taxon>
        <taxon>Embryophyta</taxon>
        <taxon>Tracheophyta</taxon>
        <taxon>Spermatophyta</taxon>
        <taxon>Magnoliopsida</taxon>
        <taxon>eudicotyledons</taxon>
        <taxon>Gunneridae</taxon>
        <taxon>Pentapetalae</taxon>
        <taxon>asterids</taxon>
        <taxon>campanulids</taxon>
        <taxon>Asterales</taxon>
        <taxon>Asteraceae</taxon>
        <taxon>Asteroideae</taxon>
        <taxon>Anthemideae</taxon>
        <taxon>Anthemidinae</taxon>
        <taxon>Tanacetum</taxon>
    </lineage>
</organism>
<feature type="compositionally biased region" description="Basic and acidic residues" evidence="1">
    <location>
        <begin position="184"/>
        <end position="202"/>
    </location>
</feature>
<feature type="region of interest" description="Disordered" evidence="1">
    <location>
        <begin position="170"/>
        <end position="214"/>
    </location>
</feature>
<reference evidence="2" key="1">
    <citation type="journal article" date="2022" name="Int. J. Mol. Sci.">
        <title>Draft Genome of Tanacetum Coccineum: Genomic Comparison of Closely Related Tanacetum-Family Plants.</title>
        <authorList>
            <person name="Yamashiro T."/>
            <person name="Shiraishi A."/>
            <person name="Nakayama K."/>
            <person name="Satake H."/>
        </authorList>
    </citation>
    <scope>NUCLEOTIDE SEQUENCE</scope>
</reference>
<gene>
    <name evidence="2" type="ORF">Tco_1082004</name>
</gene>
<name>A0ABQ5HZ85_9ASTR</name>
<protein>
    <submittedName>
        <fullName evidence="2">Uncharacterized protein</fullName>
    </submittedName>
</protein>
<reference evidence="2" key="2">
    <citation type="submission" date="2022-01" db="EMBL/GenBank/DDBJ databases">
        <authorList>
            <person name="Yamashiro T."/>
            <person name="Shiraishi A."/>
            <person name="Satake H."/>
            <person name="Nakayama K."/>
        </authorList>
    </citation>
    <scope>NUCLEOTIDE SEQUENCE</scope>
</reference>
<dbReference type="EMBL" id="BQNB010020177">
    <property type="protein sequence ID" value="GJT93159.1"/>
    <property type="molecule type" value="Genomic_DNA"/>
</dbReference>
<proteinExistence type="predicted"/>
<keyword evidence="3" id="KW-1185">Reference proteome</keyword>
<sequence length="275" mass="30062">MTVSFSFPWNASTTVSKDPFPKSSQYNAEHYATLVAYPAPFHKYPEPFLCLVGISRYYTLDENTYPQFLRDNNEEMDLLAFIRTADPTKVRIGERQRGEDEPKLLDTTVGRTVPLLPVAPARAQSELDASVDRLFDEEGSGNEEEPHDSADVDQSAGTLIVSEAAEVVGEDVIPLRPRQKKQKTNIDDGEPSHPAKKLKDDYGAPGGPSVAGKSRSAVQRLLVGAVLNAEVRGRPVPTLPFVTSSVSTTPEREDEHLADSVIGLNLRTICAPSSV</sequence>
<comment type="caution">
    <text evidence="2">The sequence shown here is derived from an EMBL/GenBank/DDBJ whole genome shotgun (WGS) entry which is preliminary data.</text>
</comment>
<evidence type="ECO:0000313" key="2">
    <source>
        <dbReference type="EMBL" id="GJT93159.1"/>
    </source>
</evidence>
<dbReference type="Proteomes" id="UP001151760">
    <property type="component" value="Unassembled WGS sequence"/>
</dbReference>
<evidence type="ECO:0000256" key="1">
    <source>
        <dbReference type="SAM" id="MobiDB-lite"/>
    </source>
</evidence>
<evidence type="ECO:0000313" key="3">
    <source>
        <dbReference type="Proteomes" id="UP001151760"/>
    </source>
</evidence>